<dbReference type="Gene3D" id="2.40.50.100">
    <property type="match status" value="1"/>
</dbReference>
<name>Q3B3U6_CHLL3</name>
<keyword evidence="3" id="KW-1133">Transmembrane helix</keyword>
<keyword evidence="6" id="KW-1185">Reference proteome</keyword>
<evidence type="ECO:0000313" key="6">
    <source>
        <dbReference type="Proteomes" id="UP000002709"/>
    </source>
</evidence>
<dbReference type="EMBL" id="CP000096">
    <property type="protein sequence ID" value="ABB23985.1"/>
    <property type="molecule type" value="Genomic_DNA"/>
</dbReference>
<dbReference type="Gene3D" id="2.40.420.20">
    <property type="match status" value="1"/>
</dbReference>
<proteinExistence type="predicted"/>
<dbReference type="KEGG" id="plt:Plut_1123"/>
<dbReference type="PANTHER" id="PTHR32347:SF29">
    <property type="entry name" value="UPF0194 MEMBRANE PROTEIN YBHG"/>
    <property type="match status" value="1"/>
</dbReference>
<dbReference type="GO" id="GO:0030313">
    <property type="term" value="C:cell envelope"/>
    <property type="evidence" value="ECO:0007669"/>
    <property type="project" value="UniProtKB-SubCell"/>
</dbReference>
<dbReference type="HOGENOM" id="CLU_018816_14_5_10"/>
<organism evidence="5 6">
    <name type="scientific">Chlorobium luteolum (strain DSM 273 / BCRC 81028 / 2530)</name>
    <name type="common">Pelodictyon luteolum</name>
    <dbReference type="NCBI Taxonomy" id="319225"/>
    <lineage>
        <taxon>Bacteria</taxon>
        <taxon>Pseudomonadati</taxon>
        <taxon>Chlorobiota</taxon>
        <taxon>Chlorobiia</taxon>
        <taxon>Chlorobiales</taxon>
        <taxon>Chlorobiaceae</taxon>
        <taxon>Chlorobium/Pelodictyon group</taxon>
        <taxon>Pelodictyon</taxon>
    </lineage>
</organism>
<dbReference type="AlphaFoldDB" id="Q3B3U6"/>
<protein>
    <submittedName>
        <fullName evidence="5">Secretion protein HlyD</fullName>
    </submittedName>
</protein>
<dbReference type="PANTHER" id="PTHR32347">
    <property type="entry name" value="EFFLUX SYSTEM COMPONENT YKNX-RELATED"/>
    <property type="match status" value="1"/>
</dbReference>
<dbReference type="Pfam" id="PF25989">
    <property type="entry name" value="YknX_C"/>
    <property type="match status" value="1"/>
</dbReference>
<sequence length="401" mass="43195">MILNSMHASGRKHFQLPSKNRLFTILGLIGVAFLLYALFRPAPVSVDTAPVSPGLLQATIEDEGTARVGERYRVAAPITGRLLRITLEEGDSLRRGDIAATVLPPALDALQEREAAFSARAAASALDESLARKKKAAVNAGEAALRALRYRNLYGEGAVSKEAFEGAQNDSAMLQRELQSAAAAAEAARFRLGRARAVIDPSVASRPLHVLSPVDGRVLVIHEKSERTLQAGTPLLDIGDPMSLEIIIDLLSSDAVLVRPGNPVEITGWGGPSILAARVMRVEPAARTTLSALGVEEKRVNVIAVLLSAEPALGDNYRVQARIEVERREHCLKIPRSALFRAGNRWHVFVAEGGRAAEKPVRIGLMGTHEAELLEGIDVGARVILHPSPVLRDGVRVRERT</sequence>
<evidence type="ECO:0000256" key="2">
    <source>
        <dbReference type="ARBA" id="ARBA00023054"/>
    </source>
</evidence>
<gene>
    <name evidence="5" type="ordered locus">Plut_1123</name>
</gene>
<comment type="subcellular location">
    <subcellularLocation>
        <location evidence="1">Cell envelope</location>
    </subcellularLocation>
</comment>
<dbReference type="STRING" id="319225.Plut_1123"/>
<accession>Q3B3U6</accession>
<dbReference type="RefSeq" id="WP_011357857.1">
    <property type="nucleotide sequence ID" value="NC_007512.1"/>
</dbReference>
<dbReference type="Gene3D" id="1.10.287.470">
    <property type="entry name" value="Helix hairpin bin"/>
    <property type="match status" value="1"/>
</dbReference>
<dbReference type="InterPro" id="IPR058637">
    <property type="entry name" value="YknX-like_C"/>
</dbReference>
<evidence type="ECO:0000313" key="5">
    <source>
        <dbReference type="EMBL" id="ABB23985.1"/>
    </source>
</evidence>
<dbReference type="eggNOG" id="COG0845">
    <property type="taxonomic scope" value="Bacteria"/>
</dbReference>
<keyword evidence="3" id="KW-0472">Membrane</keyword>
<reference evidence="6" key="1">
    <citation type="submission" date="2005-08" db="EMBL/GenBank/DDBJ databases">
        <title>Complete sequence of Pelodictyon luteolum DSM 273.</title>
        <authorList>
            <consortium name="US DOE Joint Genome Institute"/>
            <person name="Copeland A."/>
            <person name="Lucas S."/>
            <person name="Lapidus A."/>
            <person name="Barry K."/>
            <person name="Detter J.C."/>
            <person name="Glavina T."/>
            <person name="Hammon N."/>
            <person name="Israni S."/>
            <person name="Pitluck S."/>
            <person name="Bryant D."/>
            <person name="Schmutz J."/>
            <person name="Larimer F."/>
            <person name="Land M."/>
            <person name="Kyrpides N."/>
            <person name="Ivanova N."/>
            <person name="Richardson P."/>
        </authorList>
    </citation>
    <scope>NUCLEOTIDE SEQUENCE [LARGE SCALE GENOMIC DNA]</scope>
    <source>
        <strain evidence="6">DSM 273 / BCRC 81028 / 2530</strain>
    </source>
</reference>
<dbReference type="Proteomes" id="UP000002709">
    <property type="component" value="Chromosome"/>
</dbReference>
<keyword evidence="2" id="KW-0175">Coiled coil</keyword>
<evidence type="ECO:0000256" key="1">
    <source>
        <dbReference type="ARBA" id="ARBA00004196"/>
    </source>
</evidence>
<dbReference type="InterPro" id="IPR050465">
    <property type="entry name" value="UPF0194_transport"/>
</dbReference>
<keyword evidence="3" id="KW-0812">Transmembrane</keyword>
<feature type="transmembrane region" description="Helical" evidence="3">
    <location>
        <begin position="21"/>
        <end position="39"/>
    </location>
</feature>
<evidence type="ECO:0000256" key="3">
    <source>
        <dbReference type="SAM" id="Phobius"/>
    </source>
</evidence>
<feature type="domain" description="YknX-like C-terminal permuted SH3-like" evidence="4">
    <location>
        <begin position="332"/>
        <end position="398"/>
    </location>
</feature>
<evidence type="ECO:0000259" key="4">
    <source>
        <dbReference type="Pfam" id="PF25989"/>
    </source>
</evidence>